<dbReference type="CDD" id="cd16325">
    <property type="entry name" value="LolA"/>
    <property type="match status" value="1"/>
</dbReference>
<evidence type="ECO:0000256" key="5">
    <source>
        <dbReference type="ARBA" id="ARBA00022448"/>
    </source>
</evidence>
<gene>
    <name evidence="10" type="primary">lolA</name>
    <name evidence="11" type="ORF">Thimo_2445</name>
</gene>
<evidence type="ECO:0000256" key="6">
    <source>
        <dbReference type="ARBA" id="ARBA00022729"/>
    </source>
</evidence>
<evidence type="ECO:0000256" key="1">
    <source>
        <dbReference type="ARBA" id="ARBA00004418"/>
    </source>
</evidence>
<keyword evidence="8 10" id="KW-0653">Protein transport</keyword>
<dbReference type="PANTHER" id="PTHR35869">
    <property type="entry name" value="OUTER-MEMBRANE LIPOPROTEIN CARRIER PROTEIN"/>
    <property type="match status" value="1"/>
</dbReference>
<dbReference type="eggNOG" id="COG2834">
    <property type="taxonomic scope" value="Bacteria"/>
</dbReference>
<keyword evidence="6 10" id="KW-0732">Signal</keyword>
<comment type="subcellular location">
    <subcellularLocation>
        <location evidence="1 10">Periplasm</location>
    </subcellularLocation>
</comment>
<dbReference type="EMBL" id="CP003051">
    <property type="protein sequence ID" value="AGA91178.1"/>
    <property type="molecule type" value="Genomic_DNA"/>
</dbReference>
<dbReference type="InterPro" id="IPR004564">
    <property type="entry name" value="OM_lipoprot_carrier_LolA-like"/>
</dbReference>
<evidence type="ECO:0000313" key="12">
    <source>
        <dbReference type="Proteomes" id="UP000010816"/>
    </source>
</evidence>
<dbReference type="HAMAP" id="MF_00240">
    <property type="entry name" value="LolA"/>
    <property type="match status" value="1"/>
</dbReference>
<dbReference type="STRING" id="765912.Thimo_2445"/>
<comment type="subunit">
    <text evidence="3 10">Monomer.</text>
</comment>
<dbReference type="OrthoDB" id="9787361at2"/>
<dbReference type="SUPFAM" id="SSF89392">
    <property type="entry name" value="Prokaryotic lipoproteins and lipoprotein localization factors"/>
    <property type="match status" value="1"/>
</dbReference>
<feature type="signal peptide" evidence="10">
    <location>
        <begin position="1"/>
        <end position="34"/>
    </location>
</feature>
<dbReference type="GO" id="GO:0042953">
    <property type="term" value="P:lipoprotein transport"/>
    <property type="evidence" value="ECO:0007669"/>
    <property type="project" value="InterPro"/>
</dbReference>
<reference evidence="11 12" key="1">
    <citation type="submission" date="2011-09" db="EMBL/GenBank/DDBJ databases">
        <title>Complete sequence of chromosome of Thioflavicoccus mobilis 8321.</title>
        <authorList>
            <consortium name="US DOE Joint Genome Institute"/>
            <person name="Lucas S."/>
            <person name="Han J."/>
            <person name="Lapidus A."/>
            <person name="Cheng J.-F."/>
            <person name="Goodwin L."/>
            <person name="Pitluck S."/>
            <person name="Peters L."/>
            <person name="Ovchinnikova G."/>
            <person name="Lu M."/>
            <person name="Detter J.C."/>
            <person name="Han C."/>
            <person name="Tapia R."/>
            <person name="Land M."/>
            <person name="Hauser L."/>
            <person name="Kyrpides N."/>
            <person name="Ivanova N."/>
            <person name="Pagani I."/>
            <person name="Vogl K."/>
            <person name="Liu Z."/>
            <person name="Imhoff J."/>
            <person name="Thiel V."/>
            <person name="Frigaard N.-U."/>
            <person name="Bryant D."/>
            <person name="Woyke T."/>
        </authorList>
    </citation>
    <scope>NUCLEOTIDE SEQUENCE [LARGE SCALE GENOMIC DNA]</scope>
    <source>
        <strain evidence="11 12">8321</strain>
    </source>
</reference>
<dbReference type="InterPro" id="IPR018323">
    <property type="entry name" value="OM_lipoprot_carrier_LolA_Pbac"/>
</dbReference>
<dbReference type="InterPro" id="IPR029046">
    <property type="entry name" value="LolA/LolB/LppX"/>
</dbReference>
<dbReference type="GO" id="GO:0042597">
    <property type="term" value="C:periplasmic space"/>
    <property type="evidence" value="ECO:0007669"/>
    <property type="project" value="UniProtKB-SubCell"/>
</dbReference>
<evidence type="ECO:0000256" key="2">
    <source>
        <dbReference type="ARBA" id="ARBA00007615"/>
    </source>
</evidence>
<keyword evidence="5 10" id="KW-0813">Transport</keyword>
<comment type="function">
    <text evidence="10">Participates in the translocation of lipoproteins from the inner membrane to the outer membrane. Only forms a complex with a lipoprotein if the residue after the N-terminal Cys is not an aspartate (The Asp acts as a targeting signal to indicate that the lipoprotein should stay in the inner membrane).</text>
</comment>
<keyword evidence="9 10" id="KW-0143">Chaperone</keyword>
<dbReference type="HOGENOM" id="CLU_087560_0_0_6"/>
<dbReference type="Pfam" id="PF03548">
    <property type="entry name" value="LolA"/>
    <property type="match status" value="1"/>
</dbReference>
<protein>
    <recommendedName>
        <fullName evidence="4 10">Outer-membrane lipoprotein carrier protein</fullName>
    </recommendedName>
</protein>
<sequence length="220" mass="24906" precursor="true">MNHVLPRLPRLSAVASALVLALVLLVLATGSSLAADGAARLDAYLRGLATLQADFHQVTFNSDRTEMLESDGRFYLKRPGRFRWEYSTPFAQVIIADGKRVYVHDLELEQVYHRSQQAALRGTPALLLTQDEPIEDLFVVTPMEGGSEREWVALRPKDPDTEIERIEIGFDGDQLDTLVMFDRFGQVTHLRFTDIRRNLPLDDALFHFDESVGGDFLEFD</sequence>
<evidence type="ECO:0000256" key="9">
    <source>
        <dbReference type="ARBA" id="ARBA00023186"/>
    </source>
</evidence>
<organism evidence="11 12">
    <name type="scientific">Thioflavicoccus mobilis 8321</name>
    <dbReference type="NCBI Taxonomy" id="765912"/>
    <lineage>
        <taxon>Bacteria</taxon>
        <taxon>Pseudomonadati</taxon>
        <taxon>Pseudomonadota</taxon>
        <taxon>Gammaproteobacteria</taxon>
        <taxon>Chromatiales</taxon>
        <taxon>Chromatiaceae</taxon>
        <taxon>Thioflavicoccus</taxon>
    </lineage>
</organism>
<dbReference type="NCBIfam" id="TIGR00547">
    <property type="entry name" value="lolA"/>
    <property type="match status" value="1"/>
</dbReference>
<evidence type="ECO:0000256" key="7">
    <source>
        <dbReference type="ARBA" id="ARBA00022764"/>
    </source>
</evidence>
<accession>L0GWP1</accession>
<dbReference type="Gene3D" id="2.50.20.10">
    <property type="entry name" value="Lipoprotein localisation LolA/LolB/LppX"/>
    <property type="match status" value="1"/>
</dbReference>
<dbReference type="Proteomes" id="UP000010816">
    <property type="component" value="Chromosome"/>
</dbReference>
<dbReference type="RefSeq" id="WP_015281311.1">
    <property type="nucleotide sequence ID" value="NC_019940.1"/>
</dbReference>
<dbReference type="AlphaFoldDB" id="L0GWP1"/>
<evidence type="ECO:0000313" key="11">
    <source>
        <dbReference type="EMBL" id="AGA91178.1"/>
    </source>
</evidence>
<evidence type="ECO:0000256" key="4">
    <source>
        <dbReference type="ARBA" id="ARBA00014035"/>
    </source>
</evidence>
<feature type="chain" id="PRO_5009016619" description="Outer-membrane lipoprotein carrier protein" evidence="10">
    <location>
        <begin position="35"/>
        <end position="220"/>
    </location>
</feature>
<dbReference type="PANTHER" id="PTHR35869:SF1">
    <property type="entry name" value="OUTER-MEMBRANE LIPOPROTEIN CARRIER PROTEIN"/>
    <property type="match status" value="1"/>
</dbReference>
<evidence type="ECO:0000256" key="8">
    <source>
        <dbReference type="ARBA" id="ARBA00022927"/>
    </source>
</evidence>
<dbReference type="KEGG" id="tmb:Thimo_2445"/>
<name>L0GWP1_9GAMM</name>
<keyword evidence="7 10" id="KW-0574">Periplasm</keyword>
<evidence type="ECO:0000256" key="10">
    <source>
        <dbReference type="HAMAP-Rule" id="MF_00240"/>
    </source>
</evidence>
<keyword evidence="12" id="KW-1185">Reference proteome</keyword>
<proteinExistence type="inferred from homology"/>
<evidence type="ECO:0000256" key="3">
    <source>
        <dbReference type="ARBA" id="ARBA00011245"/>
    </source>
</evidence>
<comment type="similarity">
    <text evidence="2 10">Belongs to the LolA family.</text>
</comment>
<dbReference type="GO" id="GO:0044874">
    <property type="term" value="P:lipoprotein localization to outer membrane"/>
    <property type="evidence" value="ECO:0007669"/>
    <property type="project" value="UniProtKB-UniRule"/>
</dbReference>